<evidence type="ECO:0008006" key="4">
    <source>
        <dbReference type="Google" id="ProtNLM"/>
    </source>
</evidence>
<keyword evidence="3" id="KW-1185">Reference proteome</keyword>
<accession>A0ABQ2VZF8</accession>
<gene>
    <name evidence="2" type="ORF">GCM10015535_31300</name>
</gene>
<organism evidence="2 3">
    <name type="scientific">Streptomyces gelaticus</name>
    <dbReference type="NCBI Taxonomy" id="285446"/>
    <lineage>
        <taxon>Bacteria</taxon>
        <taxon>Bacillati</taxon>
        <taxon>Actinomycetota</taxon>
        <taxon>Actinomycetes</taxon>
        <taxon>Kitasatosporales</taxon>
        <taxon>Streptomycetaceae</taxon>
        <taxon>Streptomyces</taxon>
    </lineage>
</organism>
<comment type="caution">
    <text evidence="2">The sequence shown here is derived from an EMBL/GenBank/DDBJ whole genome shotgun (WGS) entry which is preliminary data.</text>
</comment>
<sequence>MDGAGMSAGFGMGAGAGMRSGRRGVLGGLGSGLLVLALVGCVPGQYADTPAVTGVSDAEIVGTWRCIDGTEVAMRADGSAVVKQLDGQEFDFDDQWRMSGTGTWELTDRPMGWSDGQHVSLRVTRRTSSTWRKPTDTAAGEAGGGSESRAPAPGSYTWTLELERRKKGLALYFFFSDPDSRNTYYLEKA</sequence>
<evidence type="ECO:0000313" key="3">
    <source>
        <dbReference type="Proteomes" id="UP000660675"/>
    </source>
</evidence>
<name>A0ABQ2VZF8_9ACTN</name>
<evidence type="ECO:0000256" key="1">
    <source>
        <dbReference type="SAM" id="MobiDB-lite"/>
    </source>
</evidence>
<reference evidence="3" key="1">
    <citation type="journal article" date="2019" name="Int. J. Syst. Evol. Microbiol.">
        <title>The Global Catalogue of Microorganisms (GCM) 10K type strain sequencing project: providing services to taxonomists for standard genome sequencing and annotation.</title>
        <authorList>
            <consortium name="The Broad Institute Genomics Platform"/>
            <consortium name="The Broad Institute Genome Sequencing Center for Infectious Disease"/>
            <person name="Wu L."/>
            <person name="Ma J."/>
        </authorList>
    </citation>
    <scope>NUCLEOTIDE SEQUENCE [LARGE SCALE GENOMIC DNA]</scope>
    <source>
        <strain evidence="3">JCM 4376</strain>
    </source>
</reference>
<dbReference type="EMBL" id="BMTF01000008">
    <property type="protein sequence ID" value="GGV85075.1"/>
    <property type="molecule type" value="Genomic_DNA"/>
</dbReference>
<proteinExistence type="predicted"/>
<protein>
    <recommendedName>
        <fullName evidence="4">Lipoprotein</fullName>
    </recommendedName>
</protein>
<dbReference type="Proteomes" id="UP000660675">
    <property type="component" value="Unassembled WGS sequence"/>
</dbReference>
<evidence type="ECO:0000313" key="2">
    <source>
        <dbReference type="EMBL" id="GGV85075.1"/>
    </source>
</evidence>
<feature type="region of interest" description="Disordered" evidence="1">
    <location>
        <begin position="124"/>
        <end position="154"/>
    </location>
</feature>